<dbReference type="EMBL" id="JAJHNU010000005">
    <property type="protein sequence ID" value="MDN4122765.1"/>
    <property type="molecule type" value="Genomic_DNA"/>
</dbReference>
<dbReference type="SUPFAM" id="SSF53474">
    <property type="entry name" value="alpha/beta-Hydrolases"/>
    <property type="match status" value="1"/>
</dbReference>
<dbReference type="Proteomes" id="UP001168613">
    <property type="component" value="Unassembled WGS sequence"/>
</dbReference>
<evidence type="ECO:0000313" key="6">
    <source>
        <dbReference type="EMBL" id="MDN4122765.1"/>
    </source>
</evidence>
<keyword evidence="7" id="KW-1185">Reference proteome</keyword>
<name>A0ABT8ENV2_9BURK</name>
<dbReference type="NCBIfam" id="TIGR01838">
    <property type="entry name" value="PHA_synth_I"/>
    <property type="match status" value="1"/>
</dbReference>
<comment type="caution">
    <text evidence="6">The sequence shown here is derived from an EMBL/GenBank/DDBJ whole genome shotgun (WGS) entry which is preliminary data.</text>
</comment>
<keyword evidence="2" id="KW-0963">Cytoplasm</keyword>
<sequence length="541" mass="60735">MTSGNPFSPEVLGFMKSEHLSALQTEFFKSCQALFEQAQQGQLPPLQDRRFADPAWQKHPAALWQAHMWELSERLLQQYVAKLDIEERERERLAFAAMQWVEAMAPSNFLCSNPQAWETLLATQGESLLQGARNFFEDLQKGRLSQSDESQFQLGENLATTPGAVIYQNELIQLIQYRPTTAKQYALPLLIVPPCINKFYILDLQPQSSLVRYALDQGIAVYLISWRNPACQQSGAMHQASWGDYLEHGVLQAIDVVRAVSAQAKINTLGFCIGGTLLATALALAKAQGDEPAASMSLLTSMLNFADTGILNVFIDEAHVQLREWQAAQGNVLHAAELATTFSFLRPSELVWNYVTSNYLQGKTPSAFDLLYWNSDGTHLPGNFFAWYLRHTYLLNSLVQPGGVLINGLQVDISQLNLPVYIYGSRDDHIVPWRSAFASVSALPQAQHRFVLGASGHIAGVVNPPARKRRHYWTADVEPQHFSALQWLEHAQRHDGSWWPDWIEWLQSHSGHQQNSSPQLGNAQFKELELAPGSYVQVRAV</sequence>
<reference evidence="6" key="1">
    <citation type="submission" date="2021-11" db="EMBL/GenBank/DDBJ databases">
        <title>Draft genome sequence of Alcaligenes endophyticus type strain CCUG 75668T.</title>
        <authorList>
            <person name="Salva-Serra F."/>
            <person name="Duran R.E."/>
            <person name="Seeger M."/>
            <person name="Moore E.R.B."/>
            <person name="Jaen-Luchoro D."/>
        </authorList>
    </citation>
    <scope>NUCLEOTIDE SEQUENCE</scope>
    <source>
        <strain evidence="6">CCUG 75668</strain>
    </source>
</reference>
<dbReference type="PANTHER" id="PTHR36837">
    <property type="entry name" value="POLY(3-HYDROXYALKANOATE) POLYMERASE SUBUNIT PHAC"/>
    <property type="match status" value="1"/>
</dbReference>
<keyword evidence="4" id="KW-0012">Acyltransferase</keyword>
<dbReference type="Gene3D" id="3.40.50.1820">
    <property type="entry name" value="alpha/beta hydrolase"/>
    <property type="match status" value="1"/>
</dbReference>
<proteinExistence type="predicted"/>
<comment type="subcellular location">
    <subcellularLocation>
        <location evidence="1">Cytoplasm</location>
    </subcellularLocation>
</comment>
<dbReference type="PANTHER" id="PTHR36837:SF5">
    <property type="entry name" value="POLY-3-HYDROXYBUTYRATE SYNTHASE"/>
    <property type="match status" value="1"/>
</dbReference>
<gene>
    <name evidence="6" type="primary">phaC</name>
    <name evidence="6" type="ORF">LMS43_15850</name>
</gene>
<dbReference type="Pfam" id="PF07167">
    <property type="entry name" value="PhaC_N"/>
    <property type="match status" value="1"/>
</dbReference>
<dbReference type="InterPro" id="IPR051321">
    <property type="entry name" value="PHA/PHB_synthase"/>
</dbReference>
<evidence type="ECO:0000256" key="4">
    <source>
        <dbReference type="ARBA" id="ARBA00023315"/>
    </source>
</evidence>
<evidence type="ECO:0000256" key="2">
    <source>
        <dbReference type="ARBA" id="ARBA00022490"/>
    </source>
</evidence>
<dbReference type="InterPro" id="IPR010963">
    <property type="entry name" value="PHA_synth_I"/>
</dbReference>
<evidence type="ECO:0000256" key="1">
    <source>
        <dbReference type="ARBA" id="ARBA00004496"/>
    </source>
</evidence>
<evidence type="ECO:0000259" key="5">
    <source>
        <dbReference type="Pfam" id="PF07167"/>
    </source>
</evidence>
<dbReference type="InterPro" id="IPR010941">
    <property type="entry name" value="PhaC_N"/>
</dbReference>
<feature type="domain" description="Poly-beta-hydroxybutyrate polymerase N-terminal" evidence="5">
    <location>
        <begin position="47"/>
        <end position="214"/>
    </location>
</feature>
<keyword evidence="3" id="KW-0808">Transferase</keyword>
<evidence type="ECO:0000313" key="7">
    <source>
        <dbReference type="Proteomes" id="UP001168613"/>
    </source>
</evidence>
<dbReference type="RefSeq" id="WP_266123716.1">
    <property type="nucleotide sequence ID" value="NZ_JAJHNU010000005.1"/>
</dbReference>
<protein>
    <submittedName>
        <fullName evidence="6">Class I poly(R)-hydroxyalkanoic acid synthase</fullName>
    </submittedName>
</protein>
<evidence type="ECO:0000256" key="3">
    <source>
        <dbReference type="ARBA" id="ARBA00022679"/>
    </source>
</evidence>
<organism evidence="6 7">
    <name type="scientific">Alcaligenes endophyticus</name>
    <dbReference type="NCBI Taxonomy" id="1929088"/>
    <lineage>
        <taxon>Bacteria</taxon>
        <taxon>Pseudomonadati</taxon>
        <taxon>Pseudomonadota</taxon>
        <taxon>Betaproteobacteria</taxon>
        <taxon>Burkholderiales</taxon>
        <taxon>Alcaligenaceae</taxon>
        <taxon>Alcaligenes</taxon>
    </lineage>
</organism>
<accession>A0ABT8ENV2</accession>
<dbReference type="InterPro" id="IPR029058">
    <property type="entry name" value="AB_hydrolase_fold"/>
</dbReference>